<comment type="caution">
    <text evidence="1">The sequence shown here is derived from an EMBL/GenBank/DDBJ whole genome shotgun (WGS) entry which is preliminary data.</text>
</comment>
<organism evidence="1 2">
    <name type="scientific">Nocardiopsis sinuspersici</name>
    <dbReference type="NCBI Taxonomy" id="501010"/>
    <lineage>
        <taxon>Bacteria</taxon>
        <taxon>Bacillati</taxon>
        <taxon>Actinomycetota</taxon>
        <taxon>Actinomycetes</taxon>
        <taxon>Streptosporangiales</taxon>
        <taxon>Nocardiopsidaceae</taxon>
        <taxon>Nocardiopsis</taxon>
    </lineage>
</organism>
<gene>
    <name evidence="1" type="ORF">NOSIN_24245</name>
</gene>
<name>A0A1V3C7Q4_9ACTN</name>
<accession>A0A1V3C7Q4</accession>
<evidence type="ECO:0000313" key="1">
    <source>
        <dbReference type="EMBL" id="OOC56556.1"/>
    </source>
</evidence>
<protein>
    <submittedName>
        <fullName evidence="1">Uncharacterized protein</fullName>
    </submittedName>
</protein>
<dbReference type="STRING" id="501010.NOSIN_24245"/>
<dbReference type="EMBL" id="MCOK01000001">
    <property type="protein sequence ID" value="OOC56556.1"/>
    <property type="molecule type" value="Genomic_DNA"/>
</dbReference>
<keyword evidence="2" id="KW-1185">Reference proteome</keyword>
<evidence type="ECO:0000313" key="2">
    <source>
        <dbReference type="Proteomes" id="UP000189004"/>
    </source>
</evidence>
<dbReference type="RefSeq" id="WP_077693003.1">
    <property type="nucleotide sequence ID" value="NZ_MCOK01000001.1"/>
</dbReference>
<proteinExistence type="predicted"/>
<reference evidence="2" key="1">
    <citation type="submission" date="2016-08" db="EMBL/GenBank/DDBJ databases">
        <authorList>
            <person name="Tokovenko B."/>
            <person name="Kalinowski J."/>
        </authorList>
    </citation>
    <scope>NUCLEOTIDE SEQUENCE [LARGE SCALE GENOMIC DNA]</scope>
    <source>
        <strain evidence="2">UTMC102</strain>
    </source>
</reference>
<dbReference type="Proteomes" id="UP000189004">
    <property type="component" value="Unassembled WGS sequence"/>
</dbReference>
<dbReference type="AlphaFoldDB" id="A0A1V3C7Q4"/>
<sequence length="384" mass="42015">MARTSNPGGRDTDFVALVVEAYHRAGIRAERLSATGVRVPLPGAEPLETDYGEAAERARAHPVEQYPRMADEVVRATTRMFRERGLPLGTHYPPRSDDHGRGALIAVFEHMGVDARFESPQVLSLPVPGEGRATTDVSAYLAEVENASVDEAFDEAGRFARAVSRQIERSREQESVPAERLRVRLYPDSAFPEGVIDKLVARELAPGLWQAVAVDRPDSVQPLSRHAHERSGRSTEEAFAEAVAHTLEEPVETSEHEIDGVRIVHVGGRHPYVSARVHVLGRHLGEAPHGALVAFPVPQAVLAHPLGQGHPVTAMGRLRELAERFVADADKPVSSRLYWWRPGSGAEADVPRLSAVAAEVDHETRSVSLYTDDQEFGPLLNALM</sequence>